<protein>
    <submittedName>
        <fullName evidence="3">DUF6234 family protein</fullName>
    </submittedName>
</protein>
<name>A0ABW6LUH7_9ACTN</name>
<dbReference type="Proteomes" id="UP001601303">
    <property type="component" value="Unassembled WGS sequence"/>
</dbReference>
<feature type="transmembrane region" description="Helical" evidence="1">
    <location>
        <begin position="16"/>
        <end position="38"/>
    </location>
</feature>
<evidence type="ECO:0000256" key="1">
    <source>
        <dbReference type="SAM" id="Phobius"/>
    </source>
</evidence>
<sequence length="131" mass="13708">MDSGRVSTDPERTGRAVAVSVGLAVCELLALGLIWLFWISSYWSAFDAQDYGAPPGPYLQMAMFVAAAALVAAVVAGVRRVPVVAVTQLVMVLVICAALTSAKAAGERIYESSYRDACLSGLACDAPSPPR</sequence>
<reference evidence="3 4" key="1">
    <citation type="submission" date="2024-10" db="EMBL/GenBank/DDBJ databases">
        <title>The Natural Products Discovery Center: Release of the First 8490 Sequenced Strains for Exploring Actinobacteria Biosynthetic Diversity.</title>
        <authorList>
            <person name="Kalkreuter E."/>
            <person name="Kautsar S.A."/>
            <person name="Yang D."/>
            <person name="Bader C.D."/>
            <person name="Teijaro C.N."/>
            <person name="Fluegel L."/>
            <person name="Davis C.M."/>
            <person name="Simpson J.R."/>
            <person name="Lauterbach L."/>
            <person name="Steele A.D."/>
            <person name="Gui C."/>
            <person name="Meng S."/>
            <person name="Li G."/>
            <person name="Viehrig K."/>
            <person name="Ye F."/>
            <person name="Su P."/>
            <person name="Kiefer A.F."/>
            <person name="Nichols A."/>
            <person name="Cepeda A.J."/>
            <person name="Yan W."/>
            <person name="Fan B."/>
            <person name="Jiang Y."/>
            <person name="Adhikari A."/>
            <person name="Zheng C.-J."/>
            <person name="Schuster L."/>
            <person name="Cowan T.M."/>
            <person name="Smanski M.J."/>
            <person name="Chevrette M.G."/>
            <person name="De Carvalho L.P.S."/>
            <person name="Shen B."/>
        </authorList>
    </citation>
    <scope>NUCLEOTIDE SEQUENCE [LARGE SCALE GENOMIC DNA]</scope>
    <source>
        <strain evidence="3 4">NPDC006488</strain>
    </source>
</reference>
<organism evidence="3 4">
    <name type="scientific">Streptomyces hokutonensis</name>
    <dbReference type="NCBI Taxonomy" id="1306990"/>
    <lineage>
        <taxon>Bacteria</taxon>
        <taxon>Bacillati</taxon>
        <taxon>Actinomycetota</taxon>
        <taxon>Actinomycetes</taxon>
        <taxon>Kitasatosporales</taxon>
        <taxon>Streptomycetaceae</taxon>
        <taxon>Streptomyces</taxon>
    </lineage>
</organism>
<gene>
    <name evidence="3" type="ORF">ACFYNQ_01980</name>
</gene>
<evidence type="ECO:0000313" key="4">
    <source>
        <dbReference type="Proteomes" id="UP001601303"/>
    </source>
</evidence>
<evidence type="ECO:0000313" key="3">
    <source>
        <dbReference type="EMBL" id="MFE9597329.1"/>
    </source>
</evidence>
<keyword evidence="1" id="KW-1133">Transmembrane helix</keyword>
<keyword evidence="1" id="KW-0472">Membrane</keyword>
<proteinExistence type="predicted"/>
<keyword evidence="1" id="KW-0812">Transmembrane</keyword>
<dbReference type="RefSeq" id="WP_388102821.1">
    <property type="nucleotide sequence ID" value="NZ_JBIAHM010000001.1"/>
</dbReference>
<feature type="domain" description="DUF6234" evidence="2">
    <location>
        <begin position="12"/>
        <end position="112"/>
    </location>
</feature>
<dbReference type="Pfam" id="PF19747">
    <property type="entry name" value="DUF6234"/>
    <property type="match status" value="1"/>
</dbReference>
<evidence type="ECO:0000259" key="2">
    <source>
        <dbReference type="Pfam" id="PF19747"/>
    </source>
</evidence>
<accession>A0ABW6LUH7</accession>
<comment type="caution">
    <text evidence="3">The sequence shown here is derived from an EMBL/GenBank/DDBJ whole genome shotgun (WGS) entry which is preliminary data.</text>
</comment>
<dbReference type="InterPro" id="IPR046201">
    <property type="entry name" value="DUF6234"/>
</dbReference>
<feature type="transmembrane region" description="Helical" evidence="1">
    <location>
        <begin position="58"/>
        <end position="76"/>
    </location>
</feature>
<dbReference type="EMBL" id="JBIAHM010000001">
    <property type="protein sequence ID" value="MFE9597329.1"/>
    <property type="molecule type" value="Genomic_DNA"/>
</dbReference>
<keyword evidence="4" id="KW-1185">Reference proteome</keyword>
<feature type="transmembrane region" description="Helical" evidence="1">
    <location>
        <begin position="83"/>
        <end position="102"/>
    </location>
</feature>